<evidence type="ECO:0000259" key="7">
    <source>
        <dbReference type="Pfam" id="PF21317"/>
    </source>
</evidence>
<dbReference type="PANTHER" id="PTHR23421">
    <property type="entry name" value="BETA-GALACTOSIDASE RELATED"/>
    <property type="match status" value="1"/>
</dbReference>
<dbReference type="InterPro" id="IPR017853">
    <property type="entry name" value="GH"/>
</dbReference>
<evidence type="ECO:0000259" key="8">
    <source>
        <dbReference type="Pfam" id="PF21467"/>
    </source>
</evidence>
<dbReference type="EMBL" id="RSDO01000001">
    <property type="protein sequence ID" value="RRR55566.1"/>
    <property type="molecule type" value="Genomic_DNA"/>
</dbReference>
<dbReference type="PIRSF" id="PIRSF006336">
    <property type="entry name" value="B-gal"/>
    <property type="match status" value="1"/>
</dbReference>
<dbReference type="InterPro" id="IPR031330">
    <property type="entry name" value="Gly_Hdrlase_35_cat"/>
</dbReference>
<dbReference type="Pfam" id="PF21467">
    <property type="entry name" value="BetaGal_gal-bd"/>
    <property type="match status" value="1"/>
</dbReference>
<dbReference type="Pfam" id="PF01301">
    <property type="entry name" value="Glyco_hydro_35"/>
    <property type="match status" value="1"/>
</dbReference>
<organism evidence="9 10">
    <name type="scientific">Streptococcus suis</name>
    <dbReference type="NCBI Taxonomy" id="1307"/>
    <lineage>
        <taxon>Bacteria</taxon>
        <taxon>Bacillati</taxon>
        <taxon>Bacillota</taxon>
        <taxon>Bacilli</taxon>
        <taxon>Lactobacillales</taxon>
        <taxon>Streptococcaceae</taxon>
        <taxon>Streptococcus</taxon>
    </lineage>
</organism>
<feature type="active site" description="Proton donor" evidence="4">
    <location>
        <position position="156"/>
    </location>
</feature>
<gene>
    <name evidence="9" type="ORF">EI998_00625</name>
</gene>
<dbReference type="FunFam" id="3.20.20.80:FF:000116">
    <property type="entry name" value="Beta-galactosidase 3"/>
    <property type="match status" value="1"/>
</dbReference>
<dbReference type="Pfam" id="PF21317">
    <property type="entry name" value="BetaGal_ABD_1"/>
    <property type="match status" value="1"/>
</dbReference>
<reference evidence="9 10" key="2">
    <citation type="submission" date="2018-12" db="EMBL/GenBank/DDBJ databases">
        <title>Whole-genome sequences of fifteen clinical Streptococcus suis strains isolated from pigs between 2006 and 2018.</title>
        <authorList>
            <person name="Stevens M.J.A."/>
            <person name="Cernela N."/>
            <person name="Spoerry Serrano N."/>
            <person name="Schmitt S."/>
            <person name="Schrenzel J."/>
            <person name="Stephan R."/>
        </authorList>
    </citation>
    <scope>NUCLEOTIDE SEQUENCE [LARGE SCALE GENOMIC DNA]</scope>
    <source>
        <strain evidence="9 10">PP422</strain>
    </source>
</reference>
<dbReference type="Proteomes" id="UP000274117">
    <property type="component" value="Unassembled WGS sequence"/>
</dbReference>
<dbReference type="Gene3D" id="2.60.120.260">
    <property type="entry name" value="Galactose-binding domain-like"/>
    <property type="match status" value="2"/>
</dbReference>
<feature type="domain" description="Beta-galactosidase galactose-binding" evidence="8">
    <location>
        <begin position="506"/>
        <end position="564"/>
    </location>
</feature>
<evidence type="ECO:0000256" key="5">
    <source>
        <dbReference type="RuleBase" id="RU003679"/>
    </source>
</evidence>
<feature type="domain" description="Beta-galactosidase 1-like first all-beta" evidence="7">
    <location>
        <begin position="373"/>
        <end position="488"/>
    </location>
</feature>
<dbReference type="SUPFAM" id="SSF49785">
    <property type="entry name" value="Galactose-binding domain-like"/>
    <property type="match status" value="1"/>
</dbReference>
<sequence>MQKFEIKDQFYLDQKSFKILSGAIHYFRVHPDDWYHSLYNLKALGFNTVETYVPWNWHEPQKGQFNYEGILDIERFLSIAQDLGLYAIVRPSPYICAEWEWGGLPAWLMTEELRIRSHDATYLRHLDEYYASLLPKLAKHQLSQGGNILMFQVENEYGSYGEDKEYLRAVADLMRKHGLTAPFFTSDGPWRATLRAGTLIDDDVLVTGNFGSKAAENFAMMQDFFDEYDKKWPLMCMEFWDGWFNRWGDEIIRRDPDELAQSVMDCIQLGSINLYMFHGGTNFGFMNGCSARGQIDLPQVTSYDYDAILDEAGNPTKKFYAIQSLMKEAYPELSYAEPLIKAAKAYPSVELEAKVSLFGTLENVSGSLSSFYPQNMEELGQNTGYILYQTTIEKDKDEAERFRVIDARDRIQVYADGHLVTTQYQTEIGEDIELDLQNQHTDISILVENMGRVNYGHKLTAPTQSKGIGRGAIADLHFIGNWQTYPLPLESVETVDFTKEWKEGQPAFYRYRFEADGLADTYLDMTGFGKGVVFVNNVNIGRFWEKGPILYLYLPKGYLKKGENEIIVFETEGRYREKISFSQEPIYKEL</sequence>
<evidence type="ECO:0000259" key="6">
    <source>
        <dbReference type="Pfam" id="PF01301"/>
    </source>
</evidence>
<evidence type="ECO:0000256" key="4">
    <source>
        <dbReference type="PIRSR" id="PIRSR006336-1"/>
    </source>
</evidence>
<reference evidence="9 10" key="1">
    <citation type="submission" date="2018-11" db="EMBL/GenBank/DDBJ databases">
        <authorList>
            <person name="Stevens M.J."/>
            <person name="Cernela N."/>
            <person name="Spoerry Serrano N."/>
            <person name="Schmitt S."/>
            <person name="Schrenzel J."/>
            <person name="Stephan R."/>
        </authorList>
    </citation>
    <scope>NUCLEOTIDE SEQUENCE [LARGE SCALE GENOMIC DNA]</scope>
    <source>
        <strain evidence="9 10">PP422</strain>
    </source>
</reference>
<name>A0A426TJ43_STRSU</name>
<dbReference type="AlphaFoldDB" id="A0A426TJ43"/>
<dbReference type="GO" id="GO:0004565">
    <property type="term" value="F:beta-galactosidase activity"/>
    <property type="evidence" value="ECO:0007669"/>
    <property type="project" value="InterPro"/>
</dbReference>
<dbReference type="InterPro" id="IPR008979">
    <property type="entry name" value="Galactose-bd-like_sf"/>
</dbReference>
<evidence type="ECO:0000313" key="10">
    <source>
        <dbReference type="Proteomes" id="UP000274117"/>
    </source>
</evidence>
<dbReference type="InterPro" id="IPR048912">
    <property type="entry name" value="BetaGal1-like_ABD1"/>
</dbReference>
<dbReference type="PRINTS" id="PR00742">
    <property type="entry name" value="GLHYDRLASE35"/>
</dbReference>
<accession>A0A426TJ43</accession>
<comment type="similarity">
    <text evidence="1 5">Belongs to the glycosyl hydrolase 35 family.</text>
</comment>
<dbReference type="InterPro" id="IPR026283">
    <property type="entry name" value="B-gal_1-like"/>
</dbReference>
<feature type="domain" description="Glycoside hydrolase 35 catalytic" evidence="6">
    <location>
        <begin position="9"/>
        <end position="328"/>
    </location>
</feature>
<dbReference type="SUPFAM" id="SSF51445">
    <property type="entry name" value="(Trans)glycosidases"/>
    <property type="match status" value="1"/>
</dbReference>
<dbReference type="GO" id="GO:0005975">
    <property type="term" value="P:carbohydrate metabolic process"/>
    <property type="evidence" value="ECO:0007669"/>
    <property type="project" value="InterPro"/>
</dbReference>
<proteinExistence type="inferred from homology"/>
<evidence type="ECO:0000313" key="9">
    <source>
        <dbReference type="EMBL" id="RRR55566.1"/>
    </source>
</evidence>
<keyword evidence="3" id="KW-0326">Glycosidase</keyword>
<protein>
    <submittedName>
        <fullName evidence="9">Beta-galactosidase</fullName>
    </submittedName>
</protein>
<evidence type="ECO:0000256" key="3">
    <source>
        <dbReference type="ARBA" id="ARBA00023295"/>
    </source>
</evidence>
<evidence type="ECO:0000256" key="2">
    <source>
        <dbReference type="ARBA" id="ARBA00022801"/>
    </source>
</evidence>
<dbReference type="InterPro" id="IPR048913">
    <property type="entry name" value="BetaGal_gal-bd"/>
</dbReference>
<comment type="caution">
    <text evidence="9">The sequence shown here is derived from an EMBL/GenBank/DDBJ whole genome shotgun (WGS) entry which is preliminary data.</text>
</comment>
<dbReference type="Gene3D" id="3.20.20.80">
    <property type="entry name" value="Glycosidases"/>
    <property type="match status" value="1"/>
</dbReference>
<keyword evidence="2" id="KW-0378">Hydrolase</keyword>
<feature type="active site" description="Nucleophile" evidence="4">
    <location>
        <position position="238"/>
    </location>
</feature>
<dbReference type="InterPro" id="IPR001944">
    <property type="entry name" value="Glycoside_Hdrlase_35"/>
</dbReference>
<evidence type="ECO:0000256" key="1">
    <source>
        <dbReference type="ARBA" id="ARBA00009809"/>
    </source>
</evidence>